<comment type="caution">
    <text evidence="1">The sequence shown here is derived from an EMBL/GenBank/DDBJ whole genome shotgun (WGS) entry which is preliminary data.</text>
</comment>
<dbReference type="PATRIC" id="fig|1379739.3.peg.3642"/>
<organism evidence="1 2">
    <name type="scientific">Clostridium botulinum B2 450</name>
    <dbReference type="NCBI Taxonomy" id="1379739"/>
    <lineage>
        <taxon>Bacteria</taxon>
        <taxon>Bacillati</taxon>
        <taxon>Bacillota</taxon>
        <taxon>Clostridia</taxon>
        <taxon>Eubacteriales</taxon>
        <taxon>Clostridiaceae</taxon>
        <taxon>Clostridium</taxon>
    </lineage>
</organism>
<dbReference type="Proteomes" id="UP000032250">
    <property type="component" value="Unassembled WGS sequence"/>
</dbReference>
<gene>
    <name evidence="1" type="ORF">N495_16230</name>
</gene>
<dbReference type="RefSeq" id="WP_043032506.1">
    <property type="nucleotide sequence ID" value="NZ_JXSU01000008.1"/>
</dbReference>
<accession>A0A0D1BTE8</accession>
<protein>
    <submittedName>
        <fullName evidence="1">Uncharacterized protein</fullName>
    </submittedName>
</protein>
<dbReference type="OrthoDB" id="2087418at2"/>
<evidence type="ECO:0000313" key="2">
    <source>
        <dbReference type="Proteomes" id="UP000032250"/>
    </source>
</evidence>
<dbReference type="AlphaFoldDB" id="A0A0D1BTE8"/>
<dbReference type="HOGENOM" id="CLU_896302_0_0_9"/>
<proteinExistence type="predicted"/>
<reference evidence="1 2" key="1">
    <citation type="submission" date="2014-06" db="EMBL/GenBank/DDBJ databases">
        <title>Genome characterization of distinct group I Clostridium botulinum lineages.</title>
        <authorList>
            <person name="Giordani F."/>
            <person name="Anselmo A."/>
            <person name="Fillo S."/>
            <person name="Palozzi A.M."/>
            <person name="Fortunato A."/>
            <person name="Gentile B."/>
            <person name="Ciammaruconi A."/>
            <person name="Anniballi F."/>
            <person name="De Medici D."/>
            <person name="Lista F."/>
        </authorList>
    </citation>
    <scope>NUCLEOTIDE SEQUENCE [LARGE SCALE GENOMIC DNA]</scope>
    <source>
        <strain evidence="1 2">B2 450</strain>
    </source>
</reference>
<evidence type="ECO:0000313" key="1">
    <source>
        <dbReference type="EMBL" id="KIS22036.1"/>
    </source>
</evidence>
<sequence length="310" mass="36046">MDISKIANKMTREEFLNSCYINNENGISYCPGIFDLKNFPYHICNPKENCKECWKNAIKDIKFKGENCMEFNWDEFKKGKVAVFCKNTKLKKDFLQKCTDVGLTCYHGSTKPINHCTSYDNIPYCYAYDTPLTSDLAYDTIEYFIKNNYKIVKWEIEKGENGMDIDITPAAKKAENMLNDLTTNKIDYDIHEVMEFPIGTILKCNIDKNEYEIINCFGNKLIGPKNGNSVLSLSSKWINAKFKLVKKDKKVSFEEAIQAYGKEVYCIWNDGESKTEYRIESPLHGIRDVEFKKDITSEEILNGEWYIKEE</sequence>
<name>A0A0D1BTE8_CLOBO</name>
<dbReference type="EMBL" id="JXSU01000008">
    <property type="protein sequence ID" value="KIS22036.1"/>
    <property type="molecule type" value="Genomic_DNA"/>
</dbReference>